<comment type="caution">
    <text evidence="2">The sequence shown here is derived from an EMBL/GenBank/DDBJ whole genome shotgun (WGS) entry which is preliminary data.</text>
</comment>
<evidence type="ECO:0000256" key="1">
    <source>
        <dbReference type="SAM" id="Phobius"/>
    </source>
</evidence>
<feature type="transmembrane region" description="Helical" evidence="1">
    <location>
        <begin position="54"/>
        <end position="76"/>
    </location>
</feature>
<dbReference type="AlphaFoldDB" id="A0A9X3FNK8"/>
<feature type="transmembrane region" description="Helical" evidence="1">
    <location>
        <begin position="88"/>
        <end position="112"/>
    </location>
</feature>
<organism evidence="2 3">
    <name type="scientific">Aerococcus kribbianus</name>
    <dbReference type="NCBI Taxonomy" id="2999064"/>
    <lineage>
        <taxon>Bacteria</taxon>
        <taxon>Bacillati</taxon>
        <taxon>Bacillota</taxon>
        <taxon>Bacilli</taxon>
        <taxon>Lactobacillales</taxon>
        <taxon>Aerococcaceae</taxon>
        <taxon>Aerococcus</taxon>
    </lineage>
</organism>
<dbReference type="Proteomes" id="UP001146670">
    <property type="component" value="Unassembled WGS sequence"/>
</dbReference>
<keyword evidence="1" id="KW-1133">Transmembrane helix</keyword>
<accession>A0A9X3FNK8</accession>
<protein>
    <submittedName>
        <fullName evidence="2">TraX family protein</fullName>
    </submittedName>
</protein>
<proteinExistence type="predicted"/>
<feature type="transmembrane region" description="Helical" evidence="1">
    <location>
        <begin position="174"/>
        <end position="201"/>
    </location>
</feature>
<dbReference type="EMBL" id="JAPRFR010000001">
    <property type="protein sequence ID" value="MCZ0725121.1"/>
    <property type="molecule type" value="Genomic_DNA"/>
</dbReference>
<keyword evidence="3" id="KW-1185">Reference proteome</keyword>
<keyword evidence="1" id="KW-0472">Membrane</keyword>
<keyword evidence="1" id="KW-0812">Transmembrane</keyword>
<dbReference type="InterPro" id="IPR008875">
    <property type="entry name" value="TraX"/>
</dbReference>
<feature type="transmembrane region" description="Helical" evidence="1">
    <location>
        <begin position="144"/>
        <end position="168"/>
    </location>
</feature>
<dbReference type="RefSeq" id="WP_268751449.1">
    <property type="nucleotide sequence ID" value="NZ_JAPRFQ010000001.1"/>
</dbReference>
<name>A0A9X3FNK8_9LACT</name>
<sequence length="248" mass="28319">MSYHLKSAHKNYLEWLPSFNASQLKSLAMLSMLIDHVNKVLIGPYLTGQAGILAFVSSLFDILGRIAFPLFAFFIVEGFFKTHNRLKYLLRLLLFAAISEIPYDLFMSYQLWNPNANNVLWTFIIGFGLIWLSDCLIKTAKTTWLKIGAGIIIAILLAISCLIAMLASTDYEHYGVLIIFAFYLFYNQVWIASVFGLGILYKERWSFLGFLAVLSYNGERGQQNKWLAYCFYPAHLLLIGIIRQILGV</sequence>
<feature type="transmembrane region" description="Helical" evidence="1">
    <location>
        <begin position="226"/>
        <end position="246"/>
    </location>
</feature>
<evidence type="ECO:0000313" key="2">
    <source>
        <dbReference type="EMBL" id="MCZ0725121.1"/>
    </source>
</evidence>
<feature type="transmembrane region" description="Helical" evidence="1">
    <location>
        <begin position="118"/>
        <end position="137"/>
    </location>
</feature>
<evidence type="ECO:0000313" key="3">
    <source>
        <dbReference type="Proteomes" id="UP001146670"/>
    </source>
</evidence>
<dbReference type="Pfam" id="PF05857">
    <property type="entry name" value="TraX"/>
    <property type="match status" value="1"/>
</dbReference>
<reference evidence="2" key="1">
    <citation type="submission" date="2022-12" db="EMBL/GenBank/DDBJ databases">
        <title>Description and comparative metabolic analysis of Aerococcus sp. nov., isolated from the feces of a pig.</title>
        <authorList>
            <person name="Chang Y.-H."/>
        </authorList>
    </citation>
    <scope>NUCLEOTIDE SEQUENCE</scope>
    <source>
        <strain evidence="2">YH-aer222</strain>
    </source>
</reference>
<gene>
    <name evidence="2" type="ORF">OW157_00890</name>
</gene>